<evidence type="ECO:0000313" key="3">
    <source>
        <dbReference type="Proteomes" id="UP000233293"/>
    </source>
</evidence>
<dbReference type="RefSeq" id="WP_101249248.1">
    <property type="nucleotide sequence ID" value="NZ_PIUM01000003.1"/>
</dbReference>
<organism evidence="2 3">
    <name type="scientific">Telmatospirillum siberiense</name>
    <dbReference type="NCBI Taxonomy" id="382514"/>
    <lineage>
        <taxon>Bacteria</taxon>
        <taxon>Pseudomonadati</taxon>
        <taxon>Pseudomonadota</taxon>
        <taxon>Alphaproteobacteria</taxon>
        <taxon>Rhodospirillales</taxon>
        <taxon>Rhodospirillaceae</taxon>
        <taxon>Telmatospirillum</taxon>
    </lineage>
</organism>
<proteinExistence type="predicted"/>
<gene>
    <name evidence="2" type="ORF">CWS72_03780</name>
</gene>
<comment type="caution">
    <text evidence="2">The sequence shown here is derived from an EMBL/GenBank/DDBJ whole genome shotgun (WGS) entry which is preliminary data.</text>
</comment>
<dbReference type="Proteomes" id="UP000233293">
    <property type="component" value="Unassembled WGS sequence"/>
</dbReference>
<reference evidence="3" key="1">
    <citation type="submission" date="2017-12" db="EMBL/GenBank/DDBJ databases">
        <title>Draft genome sequence of Telmatospirillum siberiense 26-4b1T, an acidotolerant peatland alphaproteobacterium potentially involved in sulfur cycling.</title>
        <authorList>
            <person name="Hausmann B."/>
            <person name="Pjevac P."/>
            <person name="Schreck K."/>
            <person name="Herbold C.W."/>
            <person name="Daims H."/>
            <person name="Wagner M."/>
            <person name="Pester M."/>
            <person name="Loy A."/>
        </authorList>
    </citation>
    <scope>NUCLEOTIDE SEQUENCE [LARGE SCALE GENOMIC DNA]</scope>
    <source>
        <strain evidence="3">26-4b1</strain>
    </source>
</reference>
<dbReference type="InterPro" id="IPR008136">
    <property type="entry name" value="CinA_C"/>
</dbReference>
<dbReference type="Gene3D" id="3.90.950.20">
    <property type="entry name" value="CinA-like"/>
    <property type="match status" value="1"/>
</dbReference>
<sequence>MNGLPQDLIDKANRVLAACEAADTPLALAESCTGGLVGASLTAISGSSAWIDRGFITYSNQAKIDMLGVAETLIERFGVVSEEVARAMAEGALAHSRAKAAAGITGIAGPTGGTADKPVGLVHIAAARLGRETLHRRLLLAGDRDQVRHDAAMAALDLLIRRIET</sequence>
<dbReference type="Pfam" id="PF02464">
    <property type="entry name" value="CinA"/>
    <property type="match status" value="1"/>
</dbReference>
<accession>A0A2N3PZ57</accession>
<keyword evidence="3" id="KW-1185">Reference proteome</keyword>
<dbReference type="NCBIfam" id="TIGR00199">
    <property type="entry name" value="PncC_domain"/>
    <property type="match status" value="1"/>
</dbReference>
<dbReference type="InterPro" id="IPR036653">
    <property type="entry name" value="CinA-like_C"/>
</dbReference>
<dbReference type="AlphaFoldDB" id="A0A2N3PZ57"/>
<dbReference type="SUPFAM" id="SSF142433">
    <property type="entry name" value="CinA-like"/>
    <property type="match status" value="1"/>
</dbReference>
<feature type="domain" description="CinA C-terminal" evidence="1">
    <location>
        <begin position="12"/>
        <end position="161"/>
    </location>
</feature>
<dbReference type="EMBL" id="PIUM01000003">
    <property type="protein sequence ID" value="PKU25704.1"/>
    <property type="molecule type" value="Genomic_DNA"/>
</dbReference>
<evidence type="ECO:0000259" key="1">
    <source>
        <dbReference type="Pfam" id="PF02464"/>
    </source>
</evidence>
<dbReference type="OrthoDB" id="9801454at2"/>
<name>A0A2N3PZ57_9PROT</name>
<protein>
    <submittedName>
        <fullName evidence="2">Damage-inducible protein CinA</fullName>
    </submittedName>
</protein>
<evidence type="ECO:0000313" key="2">
    <source>
        <dbReference type="EMBL" id="PKU25704.1"/>
    </source>
</evidence>